<dbReference type="InterPro" id="IPR040394">
    <property type="entry name" value="FBX25/32"/>
</dbReference>
<feature type="domain" description="F-box" evidence="5">
    <location>
        <begin position="279"/>
        <end position="326"/>
    </location>
</feature>
<dbReference type="GeneTree" id="ENSGT00390000004915"/>
<evidence type="ECO:0000256" key="1">
    <source>
        <dbReference type="ARBA" id="ARBA00004123"/>
    </source>
</evidence>
<keyword evidence="3" id="KW-0833">Ubl conjugation pathway</keyword>
<dbReference type="PANTHER" id="PTHR13123:SF7">
    <property type="entry name" value="LD30288P"/>
    <property type="match status" value="1"/>
</dbReference>
<comment type="subcellular location">
    <subcellularLocation>
        <location evidence="1">Nucleus</location>
    </subcellularLocation>
</comment>
<dbReference type="PROSITE" id="PS50181">
    <property type="entry name" value="FBOX"/>
    <property type="match status" value="1"/>
</dbReference>
<name>A0A8C4R125_EPTBU</name>
<evidence type="ECO:0000313" key="7">
    <source>
        <dbReference type="Proteomes" id="UP000694388"/>
    </source>
</evidence>
<comment type="pathway">
    <text evidence="2">Protein modification; protein ubiquitination.</text>
</comment>
<evidence type="ECO:0000259" key="5">
    <source>
        <dbReference type="PROSITE" id="PS50181"/>
    </source>
</evidence>
<evidence type="ECO:0000313" key="6">
    <source>
        <dbReference type="Ensembl" id="ENSEBUP00000023323.1"/>
    </source>
</evidence>
<reference evidence="6" key="2">
    <citation type="submission" date="2025-09" db="UniProtKB">
        <authorList>
            <consortium name="Ensembl"/>
        </authorList>
    </citation>
    <scope>IDENTIFICATION</scope>
</reference>
<accession>A0A8C4R125</accession>
<evidence type="ECO:0000256" key="3">
    <source>
        <dbReference type="ARBA" id="ARBA00022786"/>
    </source>
</evidence>
<reference evidence="6" key="1">
    <citation type="submission" date="2025-08" db="UniProtKB">
        <authorList>
            <consortium name="Ensembl"/>
        </authorList>
    </citation>
    <scope>IDENTIFICATION</scope>
</reference>
<dbReference type="SUPFAM" id="SSF81383">
    <property type="entry name" value="F-box domain"/>
    <property type="match status" value="1"/>
</dbReference>
<dbReference type="Pfam" id="PF12937">
    <property type="entry name" value="F-box-like"/>
    <property type="match status" value="1"/>
</dbReference>
<evidence type="ECO:0000256" key="4">
    <source>
        <dbReference type="ARBA" id="ARBA00023242"/>
    </source>
</evidence>
<protein>
    <submittedName>
        <fullName evidence="6">F-box protein 25</fullName>
    </submittedName>
</protein>
<dbReference type="PANTHER" id="PTHR13123">
    <property type="entry name" value="LD30288P"/>
    <property type="match status" value="1"/>
</dbReference>
<dbReference type="InterPro" id="IPR036047">
    <property type="entry name" value="F-box-like_dom_sf"/>
</dbReference>
<sequence>MKTILSCGDVRLECSAFPQQTLPRVQKELSETKLGRIERRKVTHIVPFRSVSHFAVVIQEDVKMPFLGQDWRSPGDTWVKAGDTWKRSNNNINDSSYLPTEENKENATNNLDCEVVTKKRRKDIINSTIKTPYFHKDKWIYVHKASTRERHGYCTLGEAFSQLDLSTAIHDRRRYAYVVRLLQLIAQTQLTSLSGAAQKNYFNILEKIVDKVLRDKENGRQVRELLTALHSVACHLVRDVGKSVLVGNINVWAERLESLHRWNMRLADLQIKQQKEERGTSLTDLPSDMQMEIFRRLPDGLDINNLGQTSMQFHTMSQDHLLWRKLCQYHFTERQFRKRLTLNEDGQLDWQTMYFKLQRCYPQREEYSDTPRFCRHCHMLFWQDTGHPCTANNAEEMCVALSPQAFINLFRF</sequence>
<dbReference type="Gene3D" id="1.20.1280.50">
    <property type="match status" value="1"/>
</dbReference>
<evidence type="ECO:0000256" key="2">
    <source>
        <dbReference type="ARBA" id="ARBA00004906"/>
    </source>
</evidence>
<dbReference type="Ensembl" id="ENSEBUT00000023899.1">
    <property type="protein sequence ID" value="ENSEBUP00000023323.1"/>
    <property type="gene ID" value="ENSEBUG00000014369.1"/>
</dbReference>
<dbReference type="GO" id="GO:0019005">
    <property type="term" value="C:SCF ubiquitin ligase complex"/>
    <property type="evidence" value="ECO:0007669"/>
    <property type="project" value="TreeGrafter"/>
</dbReference>
<organism evidence="6 7">
    <name type="scientific">Eptatretus burgeri</name>
    <name type="common">Inshore hagfish</name>
    <dbReference type="NCBI Taxonomy" id="7764"/>
    <lineage>
        <taxon>Eukaryota</taxon>
        <taxon>Metazoa</taxon>
        <taxon>Chordata</taxon>
        <taxon>Craniata</taxon>
        <taxon>Vertebrata</taxon>
        <taxon>Cyclostomata</taxon>
        <taxon>Myxini</taxon>
        <taxon>Myxiniformes</taxon>
        <taxon>Myxinidae</taxon>
        <taxon>Eptatretinae</taxon>
        <taxon>Eptatretus</taxon>
    </lineage>
</organism>
<proteinExistence type="predicted"/>
<dbReference type="GO" id="GO:0005737">
    <property type="term" value="C:cytoplasm"/>
    <property type="evidence" value="ECO:0007669"/>
    <property type="project" value="TreeGrafter"/>
</dbReference>
<dbReference type="AlphaFoldDB" id="A0A8C4R125"/>
<dbReference type="GO" id="GO:0005634">
    <property type="term" value="C:nucleus"/>
    <property type="evidence" value="ECO:0007669"/>
    <property type="project" value="UniProtKB-SubCell"/>
</dbReference>
<dbReference type="UniPathway" id="UPA00143"/>
<dbReference type="SMART" id="SM00256">
    <property type="entry name" value="FBOX"/>
    <property type="match status" value="1"/>
</dbReference>
<dbReference type="InterPro" id="IPR001810">
    <property type="entry name" value="F-box_dom"/>
</dbReference>
<keyword evidence="4" id="KW-0539">Nucleus</keyword>
<dbReference type="GO" id="GO:0016567">
    <property type="term" value="P:protein ubiquitination"/>
    <property type="evidence" value="ECO:0007669"/>
    <property type="project" value="UniProtKB-UniPathway"/>
</dbReference>
<dbReference type="OMA" id="NINTWVH"/>
<dbReference type="Proteomes" id="UP000694388">
    <property type="component" value="Unplaced"/>
</dbReference>
<keyword evidence="7" id="KW-1185">Reference proteome</keyword>